<evidence type="ECO:0000256" key="6">
    <source>
        <dbReference type="ARBA" id="ARBA00037513"/>
    </source>
</evidence>
<evidence type="ECO:0000256" key="10">
    <source>
        <dbReference type="ARBA" id="ARBA00041978"/>
    </source>
</evidence>
<dbReference type="InterPro" id="IPR006145">
    <property type="entry name" value="PsdUridine_synth_RsuA/RluA"/>
</dbReference>
<dbReference type="PROSITE" id="PS01129">
    <property type="entry name" value="PSI_RLU"/>
    <property type="match status" value="1"/>
</dbReference>
<evidence type="ECO:0000256" key="11">
    <source>
        <dbReference type="ARBA" id="ARBA00042700"/>
    </source>
</evidence>
<organism evidence="13 14">
    <name type="scientific">Guyanagaster necrorhizus</name>
    <dbReference type="NCBI Taxonomy" id="856835"/>
    <lineage>
        <taxon>Eukaryota</taxon>
        <taxon>Fungi</taxon>
        <taxon>Dikarya</taxon>
        <taxon>Basidiomycota</taxon>
        <taxon>Agaricomycotina</taxon>
        <taxon>Agaricomycetes</taxon>
        <taxon>Agaricomycetidae</taxon>
        <taxon>Agaricales</taxon>
        <taxon>Marasmiineae</taxon>
        <taxon>Physalacriaceae</taxon>
        <taxon>Guyanagaster</taxon>
    </lineage>
</organism>
<evidence type="ECO:0000313" key="14">
    <source>
        <dbReference type="Proteomes" id="UP000812287"/>
    </source>
</evidence>
<evidence type="ECO:0000256" key="1">
    <source>
        <dbReference type="ARBA" id="ARBA00004173"/>
    </source>
</evidence>
<protein>
    <recommendedName>
        <fullName evidence="8">21S rRNA pseudouridine(2819) synthase</fullName>
        <ecNumber evidence="7">5.4.99.43</ecNumber>
    </recommendedName>
    <alternativeName>
        <fullName evidence="10">Pseudouridine synthase 5</fullName>
    </alternativeName>
    <alternativeName>
        <fullName evidence="9">Pseudouridylate synthase PUS5</fullName>
    </alternativeName>
    <alternativeName>
        <fullName evidence="11">Uracil hydrolyase PUS5</fullName>
    </alternativeName>
</protein>
<evidence type="ECO:0000256" key="7">
    <source>
        <dbReference type="ARBA" id="ARBA00038947"/>
    </source>
</evidence>
<evidence type="ECO:0000256" key="2">
    <source>
        <dbReference type="ARBA" id="ARBA00010876"/>
    </source>
</evidence>
<feature type="domain" description="Pseudouridine synthase RsuA/RluA-like" evidence="12">
    <location>
        <begin position="32"/>
        <end position="182"/>
    </location>
</feature>
<dbReference type="GO" id="GO:0000455">
    <property type="term" value="P:enzyme-directed rRNA pseudouridine synthesis"/>
    <property type="evidence" value="ECO:0007669"/>
    <property type="project" value="TreeGrafter"/>
</dbReference>
<dbReference type="InterPro" id="IPR020103">
    <property type="entry name" value="PsdUridine_synth_cat_dom_sf"/>
</dbReference>
<comment type="caution">
    <text evidence="13">The sequence shown here is derived from an EMBL/GenBank/DDBJ whole genome shotgun (WGS) entry which is preliminary data.</text>
</comment>
<dbReference type="RefSeq" id="XP_043037081.1">
    <property type="nucleotide sequence ID" value="XM_043178360.1"/>
</dbReference>
<keyword evidence="4" id="KW-0413">Isomerase</keyword>
<evidence type="ECO:0000256" key="9">
    <source>
        <dbReference type="ARBA" id="ARBA00041561"/>
    </source>
</evidence>
<dbReference type="CDD" id="cd02869">
    <property type="entry name" value="PseudoU_synth_RluA_like"/>
    <property type="match status" value="1"/>
</dbReference>
<dbReference type="OrthoDB" id="428658at2759"/>
<dbReference type="Gene3D" id="3.30.2350.10">
    <property type="entry name" value="Pseudouridine synthase"/>
    <property type="match status" value="1"/>
</dbReference>
<proteinExistence type="inferred from homology"/>
<dbReference type="Proteomes" id="UP000812287">
    <property type="component" value="Unassembled WGS sequence"/>
</dbReference>
<comment type="function">
    <text evidence="6">Pseudouridylate synthase responsible for the pseudouridine-2819 formation in mitochondrial 21S rRNA. May modulate the efficiency or the fidelity of the mitochondrial translation machinery.</text>
</comment>
<evidence type="ECO:0000256" key="4">
    <source>
        <dbReference type="ARBA" id="ARBA00023235"/>
    </source>
</evidence>
<keyword evidence="3" id="KW-0496">Mitochondrion</keyword>
<evidence type="ECO:0000256" key="8">
    <source>
        <dbReference type="ARBA" id="ARBA00040626"/>
    </source>
</evidence>
<evidence type="ECO:0000256" key="5">
    <source>
        <dbReference type="ARBA" id="ARBA00036927"/>
    </source>
</evidence>
<dbReference type="GeneID" id="66100648"/>
<dbReference type="AlphaFoldDB" id="A0A9P7VLV4"/>
<dbReference type="Pfam" id="PF00849">
    <property type="entry name" value="PseudoU_synth_2"/>
    <property type="match status" value="1"/>
</dbReference>
<comment type="subcellular location">
    <subcellularLocation>
        <location evidence="1">Mitochondrion</location>
    </subcellularLocation>
</comment>
<dbReference type="EC" id="5.4.99.43" evidence="7"/>
<dbReference type="EMBL" id="MU250544">
    <property type="protein sequence ID" value="KAG7443581.1"/>
    <property type="molecule type" value="Genomic_DNA"/>
</dbReference>
<comment type="catalytic activity">
    <reaction evidence="5">
        <text>uridine(2819) in 21S rRNA = pseudouridine(2819) in 21S rRNA</text>
        <dbReference type="Rhea" id="RHEA:42556"/>
        <dbReference type="Rhea" id="RHEA-COMP:10113"/>
        <dbReference type="Rhea" id="RHEA-COMP:10114"/>
        <dbReference type="ChEBI" id="CHEBI:65314"/>
        <dbReference type="ChEBI" id="CHEBI:65315"/>
        <dbReference type="EC" id="5.4.99.43"/>
    </reaction>
</comment>
<evidence type="ECO:0000256" key="3">
    <source>
        <dbReference type="ARBA" id="ARBA00023128"/>
    </source>
</evidence>
<dbReference type="InterPro" id="IPR050188">
    <property type="entry name" value="RluA_PseudoU_synthase"/>
</dbReference>
<accession>A0A9P7VLV4</accession>
<dbReference type="GO" id="GO:0005739">
    <property type="term" value="C:mitochondrion"/>
    <property type="evidence" value="ECO:0007669"/>
    <property type="project" value="UniProtKB-SubCell"/>
</dbReference>
<reference evidence="13" key="1">
    <citation type="submission" date="2020-11" db="EMBL/GenBank/DDBJ databases">
        <title>Adaptations for nitrogen fixation in a non-lichenized fungal sporocarp promotes dispersal by wood-feeding termites.</title>
        <authorList>
            <consortium name="DOE Joint Genome Institute"/>
            <person name="Koch R.A."/>
            <person name="Yoon G."/>
            <person name="Arayal U."/>
            <person name="Lail K."/>
            <person name="Amirebrahimi M."/>
            <person name="Labutti K."/>
            <person name="Lipzen A."/>
            <person name="Riley R."/>
            <person name="Barry K."/>
            <person name="Henrissat B."/>
            <person name="Grigoriev I.V."/>
            <person name="Herr J.R."/>
            <person name="Aime M.C."/>
        </authorList>
    </citation>
    <scope>NUCLEOTIDE SEQUENCE</scope>
    <source>
        <strain evidence="13">MCA 3950</strain>
    </source>
</reference>
<dbReference type="PANTHER" id="PTHR21600:SF81">
    <property type="entry name" value="21S RRNA PSEUDOURIDINE(2819) SYNTHASE"/>
    <property type="match status" value="1"/>
</dbReference>
<evidence type="ECO:0000313" key="13">
    <source>
        <dbReference type="EMBL" id="KAG7443581.1"/>
    </source>
</evidence>
<dbReference type="PANTHER" id="PTHR21600">
    <property type="entry name" value="MITOCHONDRIAL RNA PSEUDOURIDINE SYNTHASE"/>
    <property type="match status" value="1"/>
</dbReference>
<dbReference type="GO" id="GO:0160143">
    <property type="term" value="F:21S rRNA pseudouridine(2819) synthase activity"/>
    <property type="evidence" value="ECO:0007669"/>
    <property type="project" value="UniProtKB-EC"/>
</dbReference>
<evidence type="ECO:0000259" key="12">
    <source>
        <dbReference type="Pfam" id="PF00849"/>
    </source>
</evidence>
<dbReference type="InterPro" id="IPR006224">
    <property type="entry name" value="PsdUridine_synth_RluA-like_CS"/>
</dbReference>
<gene>
    <name evidence="13" type="ORF">BT62DRAFT_1033656</name>
</gene>
<keyword evidence="14" id="KW-1185">Reference proteome</keyword>
<dbReference type="GO" id="GO:0003723">
    <property type="term" value="F:RNA binding"/>
    <property type="evidence" value="ECO:0007669"/>
    <property type="project" value="InterPro"/>
</dbReference>
<sequence length="279" mass="31416">MTRLGFAALVKKARQSSHLLPRNDVLYLDKRVVVINKPPGLVSQASSKDDDQLNKFLNEIQTKHKLDGPLIPVHRLDKPTSGCLLLARSTDMARDLSRQFQQRKIDKQYFALVRSTPQALPGTSGVISQPLQLRDGYVSKGKASDPACLTEWELIASANRLSLLRLNLMTGHKHQIRFHLAKVLNAPILGEKLYSQMPPIRYAPKDRLFLHSSYRFRPSGPNKRYKLGIRSPMPPEFFKVCSHIGIDISPENRTGGVFIDDLSAENIESVGGVWMPRDM</sequence>
<dbReference type="SUPFAM" id="SSF55120">
    <property type="entry name" value="Pseudouridine synthase"/>
    <property type="match status" value="1"/>
</dbReference>
<name>A0A9P7VLV4_9AGAR</name>
<comment type="similarity">
    <text evidence="2">Belongs to the pseudouridine synthase RluA family.</text>
</comment>